<feature type="compositionally biased region" description="Basic and acidic residues" evidence="1">
    <location>
        <begin position="252"/>
        <end position="265"/>
    </location>
</feature>
<feature type="region of interest" description="Disordered" evidence="1">
    <location>
        <begin position="1349"/>
        <end position="1379"/>
    </location>
</feature>
<feature type="region of interest" description="Disordered" evidence="1">
    <location>
        <begin position="1164"/>
        <end position="1284"/>
    </location>
</feature>
<feature type="compositionally biased region" description="Acidic residues" evidence="1">
    <location>
        <begin position="1355"/>
        <end position="1375"/>
    </location>
</feature>
<feature type="compositionally biased region" description="Polar residues" evidence="1">
    <location>
        <begin position="7"/>
        <end position="25"/>
    </location>
</feature>
<sequence>MAAATMRNASGSPDENLIPSQQIPANSHVARAASGRPHRTSGVNPDSMNYEADPSHISRASEFQRAHSISYKGNPESMHDNRGGRSFAARTRDLPPEINKSLQLEPSDISEEYGEQSHQADPNIPVPSAEGQGDGIQNVSSPLDSGSQPTTSSRRTAKDQRHDWAHDRSPLQKLEVTLTGISKEEKRAKAQEAEKKLRERMARAQSESNNREIPPTGSRDNAATEDPNRKNTDPERAASNRRPKHGQSAAPREGDIQTAKRREPRQTPVDNNGGLDGDTQRQLEKPKSAHSRAPSYHYAEMHPARQPQYANDEPVGPAVRGGSVPRRSVTLSNQAGANGRDMPSGIRDFATDVPAPNVAGVQARQLPIPRKPVPGKVPVQMTDRRRDGRLDFDTGDRQIGQRRQTIQLGPSTAMGAQRPQSAAYPAPRDIGESGLVSSGPGQKASYEDPGQLQSAQNGINPQQKPKRHTVSFNVPPPTPPPLSEWKNAPIARLNGSDFDFQDFDMDRSKAWWEGGGTANRRKSRALPNEYHKPVAKPKANKSFQPPIFLKCGPLLRYTGMRRTRVDGPNGPFDKETWRGTIMIVTKDSRSSYDPPPTLRLFSQPMNLLPPPPVEVSSEEGAKLAPEYVDPTAGLMKLGRDGRPLYIKPVDHTEEEVDLSFVENDDGIYEMSPSIIDYSSEGAKQPIPANRVHSTDGEAVGAYKELAGVRLYADPDRDVTFWRFNIEVDLSSTQQRVAYRLNQGPALGFWVPARGQPMNIMFHTCNGFSTAVDSHKFCGPDPLWRDVINEHQTRPFHVMVGGGDQIFNDRVIEESPFLQDWIKIKSIEDKHNAPFTPEFRAELDSFYLENYSSWFSQGLFSFANSQIPMVNIWNDHEIIEGFGSYPDEFMGTPVISGLGRIAFKYYLLFQHHSVPEETEEDEPSWLLGAQLGPYISQKSRSVFMSFGKGVSFLGLDCRTERMSNEILSEQTCDLVWDRCHREIVKGETRHFIVLLSTPIAYPRVAMLKNFLNSRKSLGKAGVFGGFVNKHGANVEIYDDHWTAKHHKSERTFLIEDLQDLAAEKSVRVTILSGDVHLAAIGQFFSNPKLDLPKDRDYRYMPNIISSAIADAPETEMISDMLNKRNRVHHMDSNTDEDVIPIFTHDVDNKPRNNKRLLPRRNWCSIREYRPGTTPPGTPDSEPAQGPTEPRPGMLQRTLSLSRGDRPSNGGLLRRLSGRGPPPTRNLSLGRGGRRMSMDGPFPPAETGDSYFPSQPEPRPGPFHRRPTNLSQKTAKKTMKQGDDGVGGYVNLEGGLAVTLNLEVNPKDPSGITTPYRLLVPMLRYEGNEFDPPATQVTKGWKKWLGVRRNKSPDYEGASEEEEDNDDRVDYEQEDAPSETIVPVKQHEAEDEGRGLRDKLKFFGRLG</sequence>
<gene>
    <name evidence="3" type="ORF">PHISCL_03995</name>
</gene>
<feature type="compositionally biased region" description="Polar residues" evidence="1">
    <location>
        <begin position="451"/>
        <end position="463"/>
    </location>
</feature>
<accession>A0A3A2ZKC1</accession>
<dbReference type="InterPro" id="IPR038607">
    <property type="entry name" value="PhoD-like_sf"/>
</dbReference>
<dbReference type="Gene3D" id="3.60.21.70">
    <property type="entry name" value="PhoD-like phosphatase"/>
    <property type="match status" value="1"/>
</dbReference>
<dbReference type="GO" id="GO:0016020">
    <property type="term" value="C:membrane"/>
    <property type="evidence" value="ECO:0007669"/>
    <property type="project" value="TreeGrafter"/>
</dbReference>
<feature type="compositionally biased region" description="Basic and acidic residues" evidence="1">
    <location>
        <begin position="182"/>
        <end position="202"/>
    </location>
</feature>
<organism evidence="3 4">
    <name type="scientific">Aspergillus sclerotialis</name>
    <dbReference type="NCBI Taxonomy" id="2070753"/>
    <lineage>
        <taxon>Eukaryota</taxon>
        <taxon>Fungi</taxon>
        <taxon>Dikarya</taxon>
        <taxon>Ascomycota</taxon>
        <taxon>Pezizomycotina</taxon>
        <taxon>Eurotiomycetes</taxon>
        <taxon>Eurotiomycetidae</taxon>
        <taxon>Eurotiales</taxon>
        <taxon>Aspergillaceae</taxon>
        <taxon>Aspergillus</taxon>
        <taxon>Aspergillus subgen. Polypaecilum</taxon>
    </lineage>
</organism>
<proteinExistence type="predicted"/>
<reference evidence="4" key="1">
    <citation type="submission" date="2017-02" db="EMBL/GenBank/DDBJ databases">
        <authorList>
            <person name="Tafer H."/>
            <person name="Lopandic K."/>
        </authorList>
    </citation>
    <scope>NUCLEOTIDE SEQUENCE [LARGE SCALE GENOMIC DNA]</scope>
    <source>
        <strain evidence="4">CBS 366.77</strain>
    </source>
</reference>
<dbReference type="Proteomes" id="UP000266188">
    <property type="component" value="Unassembled WGS sequence"/>
</dbReference>
<dbReference type="CDD" id="cd07389">
    <property type="entry name" value="MPP_PhoD"/>
    <property type="match status" value="1"/>
</dbReference>
<feature type="compositionally biased region" description="Basic and acidic residues" evidence="1">
    <location>
        <begin position="156"/>
        <end position="170"/>
    </location>
</feature>
<dbReference type="PANTHER" id="PTHR46689">
    <property type="entry name" value="MEMBRANE PROTEIN, PUTATIVE-RELATED"/>
    <property type="match status" value="1"/>
</dbReference>
<evidence type="ECO:0000259" key="2">
    <source>
        <dbReference type="Pfam" id="PF19050"/>
    </source>
</evidence>
<name>A0A3A2ZKC1_9EURO</name>
<feature type="compositionally biased region" description="Basic and acidic residues" evidence="1">
    <location>
        <begin position="382"/>
        <end position="396"/>
    </location>
</feature>
<dbReference type="PANTHER" id="PTHR46689:SF1">
    <property type="entry name" value="PHOD-LIKE PHOSPHATASE DOMAIN-CONTAINING PROTEIN"/>
    <property type="match status" value="1"/>
</dbReference>
<evidence type="ECO:0000313" key="4">
    <source>
        <dbReference type="Proteomes" id="UP000266188"/>
    </source>
</evidence>
<feature type="region of interest" description="Disordered" evidence="1">
    <location>
        <begin position="1"/>
        <end position="345"/>
    </location>
</feature>
<dbReference type="EMBL" id="MVGC01000110">
    <property type="protein sequence ID" value="RJE23659.1"/>
    <property type="molecule type" value="Genomic_DNA"/>
</dbReference>
<feature type="compositionally biased region" description="Polar residues" evidence="1">
    <location>
        <begin position="135"/>
        <end position="154"/>
    </location>
</feature>
<feature type="compositionally biased region" description="Polar residues" evidence="1">
    <location>
        <begin position="401"/>
        <end position="410"/>
    </location>
</feature>
<feature type="domain" description="PhoD-like phosphatase" evidence="2">
    <location>
        <begin position="758"/>
        <end position="1010"/>
    </location>
</feature>
<keyword evidence="4" id="KW-1185">Reference proteome</keyword>
<dbReference type="OrthoDB" id="9999821at2759"/>
<evidence type="ECO:0000256" key="1">
    <source>
        <dbReference type="SAM" id="MobiDB-lite"/>
    </source>
</evidence>
<feature type="compositionally biased region" description="Low complexity" evidence="1">
    <location>
        <begin position="1205"/>
        <end position="1217"/>
    </location>
</feature>
<dbReference type="InterPro" id="IPR018946">
    <property type="entry name" value="PhoD-like_MPP"/>
</dbReference>
<feature type="compositionally biased region" description="Basic and acidic residues" evidence="1">
    <location>
        <begin position="226"/>
        <end position="238"/>
    </location>
</feature>
<feature type="compositionally biased region" description="Basic and acidic residues" evidence="1">
    <location>
        <begin position="278"/>
        <end position="287"/>
    </location>
</feature>
<dbReference type="STRING" id="2070753.A0A3A2ZKC1"/>
<evidence type="ECO:0000313" key="3">
    <source>
        <dbReference type="EMBL" id="RJE23659.1"/>
    </source>
</evidence>
<feature type="region of interest" description="Disordered" evidence="1">
    <location>
        <begin position="368"/>
        <end position="486"/>
    </location>
</feature>
<dbReference type="Pfam" id="PF19050">
    <property type="entry name" value="PhoD_2"/>
    <property type="match status" value="1"/>
</dbReference>
<protein>
    <recommendedName>
        <fullName evidence="2">PhoD-like phosphatase domain-containing protein</fullName>
    </recommendedName>
</protein>
<comment type="caution">
    <text evidence="3">The sequence shown here is derived from an EMBL/GenBank/DDBJ whole genome shotgun (WGS) entry which is preliminary data.</text>
</comment>
<dbReference type="InterPro" id="IPR043904">
    <property type="entry name" value="PhoD_2-like"/>
</dbReference>